<evidence type="ECO:0000313" key="2">
    <source>
        <dbReference type="EMBL" id="ETK85093.1"/>
    </source>
</evidence>
<feature type="signal peptide" evidence="1">
    <location>
        <begin position="1"/>
        <end position="19"/>
    </location>
</feature>
<keyword evidence="1" id="KW-0732">Signal</keyword>
<dbReference type="Proteomes" id="UP000053236">
    <property type="component" value="Unassembled WGS sequence"/>
</dbReference>
<dbReference type="EMBL" id="KI686611">
    <property type="protein sequence ID" value="ETK85093.1"/>
    <property type="molecule type" value="Genomic_DNA"/>
</dbReference>
<feature type="chain" id="PRO_5004816479" description="RxLR effector protein" evidence="1">
    <location>
        <begin position="20"/>
        <end position="134"/>
    </location>
</feature>
<proteinExistence type="predicted"/>
<sequence length="134" mass="14809">MKITALVVATALAATSVVATDTPALRALADAPEADVQPNADIPLEGVDQQEWWGRPGWGRPGWGWGRPGWGRPGWGWGRPGWGWGKRRWCQNLPRRAQLTLAKDDIVSDDISKCQEHDCMMLSRAISITEHAIE</sequence>
<evidence type="ECO:0008006" key="3">
    <source>
        <dbReference type="Google" id="ProtNLM"/>
    </source>
</evidence>
<accession>W2GQ24</accession>
<evidence type="ECO:0000256" key="1">
    <source>
        <dbReference type="SAM" id="SignalP"/>
    </source>
</evidence>
<protein>
    <recommendedName>
        <fullName evidence="3">RxLR effector protein</fullName>
    </recommendedName>
</protein>
<name>W2GQ24_PHYNI</name>
<organism evidence="2">
    <name type="scientific">Phytophthora nicotianae</name>
    <name type="common">Potato buckeye rot agent</name>
    <name type="synonym">Phytophthora parasitica</name>
    <dbReference type="NCBI Taxonomy" id="4792"/>
    <lineage>
        <taxon>Eukaryota</taxon>
        <taxon>Sar</taxon>
        <taxon>Stramenopiles</taxon>
        <taxon>Oomycota</taxon>
        <taxon>Peronosporomycetes</taxon>
        <taxon>Peronosporales</taxon>
        <taxon>Peronosporaceae</taxon>
        <taxon>Phytophthora</taxon>
    </lineage>
</organism>
<dbReference type="AlphaFoldDB" id="W2GQ24"/>
<gene>
    <name evidence="2" type="ORF">L915_10025</name>
</gene>
<dbReference type="VEuPathDB" id="FungiDB:PPTG_21097"/>
<reference evidence="2" key="1">
    <citation type="submission" date="2013-11" db="EMBL/GenBank/DDBJ databases">
        <title>The Genome Sequence of Phytophthora parasitica CJ02B3.</title>
        <authorList>
            <consortium name="The Broad Institute Genomics Platform"/>
            <person name="Russ C."/>
            <person name="Tyler B."/>
            <person name="Panabieres F."/>
            <person name="Shan W."/>
            <person name="Tripathy S."/>
            <person name="Grunwald N."/>
            <person name="Machado M."/>
            <person name="Johnson C.S."/>
            <person name="Arredondo F."/>
            <person name="Hong C."/>
            <person name="Coffey M."/>
            <person name="Young S.K."/>
            <person name="Zeng Q."/>
            <person name="Gargeya S."/>
            <person name="Fitzgerald M."/>
            <person name="Abouelleil A."/>
            <person name="Alvarado L."/>
            <person name="Chapman S.B."/>
            <person name="Gainer-Dewar J."/>
            <person name="Goldberg J."/>
            <person name="Griggs A."/>
            <person name="Gujja S."/>
            <person name="Hansen M."/>
            <person name="Howarth C."/>
            <person name="Imamovic A."/>
            <person name="Ireland A."/>
            <person name="Larimer J."/>
            <person name="McCowan C."/>
            <person name="Murphy C."/>
            <person name="Pearson M."/>
            <person name="Poon T.W."/>
            <person name="Priest M."/>
            <person name="Roberts A."/>
            <person name="Saif S."/>
            <person name="Shea T."/>
            <person name="Sykes S."/>
            <person name="Wortman J."/>
            <person name="Nusbaum C."/>
            <person name="Birren B."/>
        </authorList>
    </citation>
    <scope>NUCLEOTIDE SEQUENCE [LARGE SCALE GENOMIC DNA]</scope>
    <source>
        <strain evidence="2">CJ02B3</strain>
    </source>
</reference>